<name>A0A1M6KL71_9FLAO</name>
<proteinExistence type="predicted"/>
<dbReference type="Proteomes" id="UP000184172">
    <property type="component" value="Unassembled WGS sequence"/>
</dbReference>
<dbReference type="STRING" id="797419.SAMN05216556_1203"/>
<dbReference type="AlphaFoldDB" id="A0A1M6KL71"/>
<dbReference type="EMBL" id="FQYV01000020">
    <property type="protein sequence ID" value="SHJ59636.1"/>
    <property type="molecule type" value="Genomic_DNA"/>
</dbReference>
<accession>A0A1M6KL71</accession>
<protein>
    <submittedName>
        <fullName evidence="1">Uncharacterized protein</fullName>
    </submittedName>
</protein>
<dbReference type="RefSeq" id="WP_073219841.1">
    <property type="nucleotide sequence ID" value="NZ_FNNS01000020.1"/>
</dbReference>
<reference evidence="2" key="1">
    <citation type="submission" date="2016-11" db="EMBL/GenBank/DDBJ databases">
        <authorList>
            <person name="Varghese N."/>
            <person name="Submissions S."/>
        </authorList>
    </citation>
    <scope>NUCLEOTIDE SEQUENCE [LARGE SCALE GENOMIC DNA]</scope>
    <source>
        <strain evidence="2">DSM 26349</strain>
    </source>
</reference>
<keyword evidence="2" id="KW-1185">Reference proteome</keyword>
<evidence type="ECO:0000313" key="1">
    <source>
        <dbReference type="EMBL" id="SHJ59636.1"/>
    </source>
</evidence>
<organism evidence="1 2">
    <name type="scientific">Aequorivita viscosa</name>
    <dbReference type="NCBI Taxonomy" id="797419"/>
    <lineage>
        <taxon>Bacteria</taxon>
        <taxon>Pseudomonadati</taxon>
        <taxon>Bacteroidota</taxon>
        <taxon>Flavobacteriia</taxon>
        <taxon>Flavobacteriales</taxon>
        <taxon>Flavobacteriaceae</taxon>
        <taxon>Aequorivita</taxon>
    </lineage>
</organism>
<gene>
    <name evidence="1" type="ORF">SAMN04487908_12069</name>
</gene>
<evidence type="ECO:0000313" key="2">
    <source>
        <dbReference type="Proteomes" id="UP000184172"/>
    </source>
</evidence>
<sequence length="293" mass="34911">MSNKSNITPVDLKSFYRNSYNGSDLQKINRNNPLPHKCTIKGQMFYYYNADLSGLMWLNDKENKLKYYEFVEVYRKGFAEGLNHLETKEGVKRRDYNKPEKRELIKQDLTHFFYQRDFLPNHKGLQDLMNKTILRWTEENIYKQGYYNGLLHSIVTLNKELNLKIGFPETSNEENKTPAKVGRPKVEIKPAHSYLKFEKKSSELFLEKFKEKFPISEPKQLAYLIITLSDFDYLEVRHQKAVFHSFAEFFKGNCGTYSGFNAHWKNRHNKKDTQLHYDTKEKIRLIKHQNTII</sequence>